<proteinExistence type="predicted"/>
<dbReference type="OrthoDB" id="3068627at2759"/>
<accession>A0A369K3Z7</accession>
<evidence type="ECO:0000313" key="2">
    <source>
        <dbReference type="EMBL" id="RDB28302.1"/>
    </source>
</evidence>
<feature type="compositionally biased region" description="Low complexity" evidence="1">
    <location>
        <begin position="318"/>
        <end position="338"/>
    </location>
</feature>
<evidence type="ECO:0000313" key="3">
    <source>
        <dbReference type="Proteomes" id="UP000076154"/>
    </source>
</evidence>
<evidence type="ECO:0008006" key="4">
    <source>
        <dbReference type="Google" id="ProtNLM"/>
    </source>
</evidence>
<protein>
    <recommendedName>
        <fullName evidence="4">RNase III domain-containing protein</fullName>
    </recommendedName>
</protein>
<feature type="region of interest" description="Disordered" evidence="1">
    <location>
        <begin position="26"/>
        <end position="45"/>
    </location>
</feature>
<organism evidence="2 3">
    <name type="scientific">Hypsizygus marmoreus</name>
    <name type="common">White beech mushroom</name>
    <name type="synonym">Agaricus marmoreus</name>
    <dbReference type="NCBI Taxonomy" id="39966"/>
    <lineage>
        <taxon>Eukaryota</taxon>
        <taxon>Fungi</taxon>
        <taxon>Dikarya</taxon>
        <taxon>Basidiomycota</taxon>
        <taxon>Agaricomycotina</taxon>
        <taxon>Agaricomycetes</taxon>
        <taxon>Agaricomycetidae</taxon>
        <taxon>Agaricales</taxon>
        <taxon>Tricholomatineae</taxon>
        <taxon>Lyophyllaceae</taxon>
        <taxon>Hypsizygus</taxon>
    </lineage>
</organism>
<evidence type="ECO:0000256" key="1">
    <source>
        <dbReference type="SAM" id="MobiDB-lite"/>
    </source>
</evidence>
<comment type="caution">
    <text evidence="2">The sequence shown here is derived from an EMBL/GenBank/DDBJ whole genome shotgun (WGS) entry which is preliminary data.</text>
</comment>
<gene>
    <name evidence="2" type="ORF">Hypma_001380</name>
</gene>
<dbReference type="AlphaFoldDB" id="A0A369K3Z7"/>
<dbReference type="Proteomes" id="UP000076154">
    <property type="component" value="Unassembled WGS sequence"/>
</dbReference>
<keyword evidence="3" id="KW-1185">Reference proteome</keyword>
<dbReference type="InParanoid" id="A0A369K3Z7"/>
<dbReference type="EMBL" id="LUEZ02000012">
    <property type="protein sequence ID" value="RDB28302.1"/>
    <property type="molecule type" value="Genomic_DNA"/>
</dbReference>
<sequence>MGKPASTSNQSLFTLYPFFRRDPPTSMSNHAISQTPTESDPQPSNAVVKGIRRRVRSKIAGPKYRGWSLPPVTSFHRVFEGEKAVNALECAGDAYLYGLISDVLRLQRRLRHTDFIKRFLGRNEILEALMVQAFQLDMPPKKAADLFEVLVGIAFEDRPRREMILWAADTFGPLADAAYEVLDGVDGSNTDDDVRVAIQGSSRKRTHSSSACGIDREMKRAKLDSPSEPQTYHFDSGNLRLYAPAERGPDVRVDAPEAAVHDESEERIYLHETTSALGPYFLAGMHILQCLLSQSNPSTGSPRFSGPPLFSTDEEPPSRSLRSVPSSQSFSFASQSRLPLADADVNTSEQSREPGALRPRQSPSSWLKSAISHYLRPESP</sequence>
<name>A0A369K3Z7_HYPMA</name>
<reference evidence="2" key="1">
    <citation type="submission" date="2018-04" db="EMBL/GenBank/DDBJ databases">
        <title>Whole genome sequencing of Hypsizygus marmoreus.</title>
        <authorList>
            <person name="Choi I.-G."/>
            <person name="Min B."/>
            <person name="Kim J.-G."/>
            <person name="Kim S."/>
            <person name="Oh Y.-L."/>
            <person name="Kong W.-S."/>
            <person name="Park H."/>
            <person name="Jeong J."/>
            <person name="Song E.-S."/>
        </authorList>
    </citation>
    <scope>NUCLEOTIDE SEQUENCE [LARGE SCALE GENOMIC DNA]</scope>
    <source>
        <strain evidence="2">51987-8</strain>
    </source>
</reference>
<feature type="region of interest" description="Disordered" evidence="1">
    <location>
        <begin position="296"/>
        <end position="380"/>
    </location>
</feature>